<organism evidence="3 4">
    <name type="scientific">Candidatus Megaera venefica</name>
    <dbReference type="NCBI Taxonomy" id="2055910"/>
    <lineage>
        <taxon>Bacteria</taxon>
        <taxon>Pseudomonadati</taxon>
        <taxon>Pseudomonadota</taxon>
        <taxon>Alphaproteobacteria</taxon>
        <taxon>Rickettsiales</taxon>
        <taxon>Rickettsiaceae</taxon>
        <taxon>Candidatus Megaera</taxon>
    </lineage>
</organism>
<evidence type="ECO:0000256" key="1">
    <source>
        <dbReference type="SAM" id="MobiDB-lite"/>
    </source>
</evidence>
<dbReference type="EMBL" id="JARJFB010000110">
    <property type="protein sequence ID" value="MEA0971296.1"/>
    <property type="molecule type" value="Genomic_DNA"/>
</dbReference>
<feature type="transmembrane region" description="Helical" evidence="2">
    <location>
        <begin position="12"/>
        <end position="35"/>
    </location>
</feature>
<dbReference type="Proteomes" id="UP001291687">
    <property type="component" value="Unassembled WGS sequence"/>
</dbReference>
<dbReference type="SUPFAM" id="SSF74653">
    <property type="entry name" value="TolA/TonB C-terminal domain"/>
    <property type="match status" value="1"/>
</dbReference>
<sequence>MKEQEDKKFQRAIIVSAILHLVLLGVFFLGFPSVFEKLPEEQDVMTFEILPISELSNVKNENIVAKKAIEPEKSKEVKKSATAKKQDHTPVEPKPEEKKEAVKEEEKPKDAEKIPEKEPLKKEEKKKEPEKKVEPKIEPKKEPKKETPKPKAKPKIAPKEDDSIDSILKNLEEESVGTDSKVLKKSNAEQLEGTKKTRGMEYNEDSPLSITEKSLVKSQIEKNWRPPVGNQNLKDVRVMLHMTLETDGTISNVTVIKIICPPNSDATCKLTAESAVRAVRQASPIENLPVDRYDVWKEFNLLFDPSFMDQ</sequence>
<feature type="compositionally biased region" description="Basic and acidic residues" evidence="1">
    <location>
        <begin position="192"/>
        <end position="201"/>
    </location>
</feature>
<feature type="region of interest" description="Disordered" evidence="1">
    <location>
        <begin position="174"/>
        <end position="206"/>
    </location>
</feature>
<keyword evidence="2" id="KW-0812">Transmembrane</keyword>
<name>A0ABU5NDN2_9RICK</name>
<dbReference type="Gene3D" id="3.30.1150.10">
    <property type="match status" value="1"/>
</dbReference>
<evidence type="ECO:0000256" key="2">
    <source>
        <dbReference type="SAM" id="Phobius"/>
    </source>
</evidence>
<keyword evidence="2" id="KW-0472">Membrane</keyword>
<dbReference type="RefSeq" id="WP_322777198.1">
    <property type="nucleotide sequence ID" value="NZ_JARJFB010000110.1"/>
</dbReference>
<keyword evidence="4" id="KW-1185">Reference proteome</keyword>
<comment type="caution">
    <text evidence="3">The sequence shown here is derived from an EMBL/GenBank/DDBJ whole genome shotgun (WGS) entry which is preliminary data.</text>
</comment>
<feature type="compositionally biased region" description="Basic and acidic residues" evidence="1">
    <location>
        <begin position="71"/>
        <end position="149"/>
    </location>
</feature>
<evidence type="ECO:0000313" key="3">
    <source>
        <dbReference type="EMBL" id="MEA0971296.1"/>
    </source>
</evidence>
<reference evidence="3 4" key="1">
    <citation type="submission" date="2023-03" db="EMBL/GenBank/DDBJ databases">
        <title>Host association and intracellularity evolved multiple times independently in the Rickettsiales.</title>
        <authorList>
            <person name="Castelli M."/>
            <person name="Nardi T."/>
            <person name="Gammuto L."/>
            <person name="Bellinzona G."/>
            <person name="Sabaneyeva E."/>
            <person name="Potekhin A."/>
            <person name="Serra V."/>
            <person name="Petroni G."/>
            <person name="Sassera D."/>
        </authorList>
    </citation>
    <scope>NUCLEOTIDE SEQUENCE [LARGE SCALE GENOMIC DNA]</scope>
    <source>
        <strain evidence="3 4">Sr 2-6</strain>
    </source>
</reference>
<keyword evidence="2" id="KW-1133">Transmembrane helix</keyword>
<accession>A0ABU5NDN2</accession>
<gene>
    <name evidence="3" type="ORF">Megvenef_01271</name>
</gene>
<feature type="region of interest" description="Disordered" evidence="1">
    <location>
        <begin position="71"/>
        <end position="162"/>
    </location>
</feature>
<protein>
    <submittedName>
        <fullName evidence="3">Tol-Pal system subunit TolA</fullName>
    </submittedName>
</protein>
<evidence type="ECO:0000313" key="4">
    <source>
        <dbReference type="Proteomes" id="UP001291687"/>
    </source>
</evidence>
<proteinExistence type="predicted"/>